<feature type="transmembrane region" description="Helical" evidence="9">
    <location>
        <begin position="90"/>
        <end position="111"/>
    </location>
</feature>
<organism evidence="10 11">
    <name type="scientific">Hondaea fermentalgiana</name>
    <dbReference type="NCBI Taxonomy" id="2315210"/>
    <lineage>
        <taxon>Eukaryota</taxon>
        <taxon>Sar</taxon>
        <taxon>Stramenopiles</taxon>
        <taxon>Bigyra</taxon>
        <taxon>Labyrinthulomycetes</taxon>
        <taxon>Thraustochytrida</taxon>
        <taxon>Thraustochytriidae</taxon>
        <taxon>Hondaea</taxon>
    </lineage>
</organism>
<dbReference type="GO" id="GO:0046872">
    <property type="term" value="F:metal ion binding"/>
    <property type="evidence" value="ECO:0007669"/>
    <property type="project" value="UniProtKB-KW"/>
</dbReference>
<dbReference type="AlphaFoldDB" id="A0A2R5GPS1"/>
<evidence type="ECO:0000256" key="8">
    <source>
        <dbReference type="PIRSR" id="PIRSR608901-2"/>
    </source>
</evidence>
<feature type="binding site" evidence="8">
    <location>
        <position position="296"/>
    </location>
    <ligand>
        <name>Zn(2+)</name>
        <dbReference type="ChEBI" id="CHEBI:29105"/>
        <note>catalytic</note>
    </ligand>
</feature>
<feature type="binding site" evidence="8">
    <location>
        <position position="300"/>
    </location>
    <ligand>
        <name>Zn(2+)</name>
        <dbReference type="ChEBI" id="CHEBI:29105"/>
        <note>catalytic</note>
    </ligand>
</feature>
<keyword evidence="7" id="KW-0479">Metal-binding</keyword>
<feature type="transmembrane region" description="Helical" evidence="9">
    <location>
        <begin position="132"/>
        <end position="156"/>
    </location>
</feature>
<keyword evidence="7" id="KW-0106">Calcium</keyword>
<sequence>MPFLVRTSEDVLPSRVAWPFTSTGTWLTFAIVGVSSGAATWWLESCQASAECTANAWTSDFWGEPRPTHDSEYCETYNYGAFMQQHANSLSNLVFCALGLLVFLCGLADMVRIKSILAAPTDAPYHVENHAILCPIYSFMFGGALLTMGIFSFAFHAHNTRFTQQMDVGAIFILLNVIMAGAFQLNLDPDGKRSGIIMFRFVLFVVTFGLSYLMTYYKYSISTLELMLGQLAAIGIFILTAVFRRTRLRRGKDHRLFFRGWRYIFVSVILLCVGYGMRELGVSLLYCEPDGAFQFHALWHALCALSAFLIYLFFRSERMHKPKYVRDQQVLPMRSSARRDPDAPVVYVAGDVAEARPVY</sequence>
<keyword evidence="4" id="KW-0378">Hydrolase</keyword>
<feature type="binding site" evidence="8">
    <location>
        <position position="156"/>
    </location>
    <ligand>
        <name>Zn(2+)</name>
        <dbReference type="ChEBI" id="CHEBI:29105"/>
        <note>catalytic</note>
    </ligand>
</feature>
<comment type="caution">
    <text evidence="10">The sequence shown here is derived from an EMBL/GenBank/DDBJ whole genome shotgun (WGS) entry which is preliminary data.</text>
</comment>
<evidence type="ECO:0000256" key="5">
    <source>
        <dbReference type="ARBA" id="ARBA00022989"/>
    </source>
</evidence>
<dbReference type="InterPro" id="IPR008901">
    <property type="entry name" value="ACER"/>
</dbReference>
<proteinExistence type="inferred from homology"/>
<keyword evidence="5 9" id="KW-1133">Transmembrane helix</keyword>
<evidence type="ECO:0000256" key="1">
    <source>
        <dbReference type="ARBA" id="ARBA00004141"/>
    </source>
</evidence>
<comment type="subcellular location">
    <subcellularLocation>
        <location evidence="1">Membrane</location>
        <topology evidence="1">Multi-pass membrane protein</topology>
    </subcellularLocation>
</comment>
<dbReference type="Pfam" id="PF05875">
    <property type="entry name" value="Ceramidase"/>
    <property type="match status" value="1"/>
</dbReference>
<feature type="transmembrane region" description="Helical" evidence="9">
    <location>
        <begin position="226"/>
        <end position="244"/>
    </location>
</feature>
<comment type="similarity">
    <text evidence="2">Belongs to the alkaline ceramidase family.</text>
</comment>
<comment type="cofactor">
    <cofactor evidence="8">
        <name>Zn(2+)</name>
        <dbReference type="ChEBI" id="CHEBI:29105"/>
    </cofactor>
</comment>
<feature type="transmembrane region" description="Helical" evidence="9">
    <location>
        <begin position="297"/>
        <end position="314"/>
    </location>
</feature>
<feature type="transmembrane region" description="Helical" evidence="9">
    <location>
        <begin position="168"/>
        <end position="185"/>
    </location>
</feature>
<dbReference type="GO" id="GO:0016811">
    <property type="term" value="F:hydrolase activity, acting on carbon-nitrogen (but not peptide) bonds, in linear amides"/>
    <property type="evidence" value="ECO:0007669"/>
    <property type="project" value="InterPro"/>
</dbReference>
<keyword evidence="6 9" id="KW-0472">Membrane</keyword>
<feature type="binding site" evidence="7">
    <location>
        <position position="75"/>
    </location>
    <ligand>
        <name>Ca(2+)</name>
        <dbReference type="ChEBI" id="CHEBI:29108"/>
    </ligand>
</feature>
<evidence type="ECO:0000256" key="2">
    <source>
        <dbReference type="ARBA" id="ARBA00009780"/>
    </source>
</evidence>
<keyword evidence="11" id="KW-1185">Reference proteome</keyword>
<evidence type="ECO:0000313" key="10">
    <source>
        <dbReference type="EMBL" id="GBG32872.1"/>
    </source>
</evidence>
<dbReference type="GO" id="GO:0016020">
    <property type="term" value="C:membrane"/>
    <property type="evidence" value="ECO:0007669"/>
    <property type="project" value="UniProtKB-SubCell"/>
</dbReference>
<evidence type="ECO:0000256" key="9">
    <source>
        <dbReference type="SAM" id="Phobius"/>
    </source>
</evidence>
<dbReference type="Proteomes" id="UP000241890">
    <property type="component" value="Unassembled WGS sequence"/>
</dbReference>
<dbReference type="GO" id="GO:0006672">
    <property type="term" value="P:ceramide metabolic process"/>
    <property type="evidence" value="ECO:0007669"/>
    <property type="project" value="InterPro"/>
</dbReference>
<feature type="transmembrane region" description="Helical" evidence="9">
    <location>
        <begin position="197"/>
        <end position="214"/>
    </location>
</feature>
<reference evidence="10 11" key="1">
    <citation type="submission" date="2017-12" db="EMBL/GenBank/DDBJ databases">
        <title>Sequencing, de novo assembly and annotation of complete genome of a new Thraustochytrid species, strain FCC1311.</title>
        <authorList>
            <person name="Sedici K."/>
            <person name="Godart F."/>
            <person name="Aiese Cigliano R."/>
            <person name="Sanseverino W."/>
            <person name="Barakat M."/>
            <person name="Ortet P."/>
            <person name="Marechal E."/>
            <person name="Cagnac O."/>
            <person name="Amato A."/>
        </authorList>
    </citation>
    <scope>NUCLEOTIDE SEQUENCE [LARGE SCALE GENOMIC DNA]</scope>
</reference>
<evidence type="ECO:0000256" key="4">
    <source>
        <dbReference type="ARBA" id="ARBA00022801"/>
    </source>
</evidence>
<feature type="binding site" evidence="7">
    <location>
        <position position="70"/>
    </location>
    <ligand>
        <name>Ca(2+)</name>
        <dbReference type="ChEBI" id="CHEBI:29108"/>
    </ligand>
</feature>
<evidence type="ECO:0000256" key="7">
    <source>
        <dbReference type="PIRSR" id="PIRSR608901-1"/>
    </source>
</evidence>
<dbReference type="EMBL" id="BEYU01000134">
    <property type="protein sequence ID" value="GBG32872.1"/>
    <property type="molecule type" value="Genomic_DNA"/>
</dbReference>
<name>A0A2R5GPS1_9STRA</name>
<evidence type="ECO:0008006" key="12">
    <source>
        <dbReference type="Google" id="ProtNLM"/>
    </source>
</evidence>
<gene>
    <name evidence="10" type="ORF">FCC1311_090972</name>
</gene>
<evidence type="ECO:0000256" key="6">
    <source>
        <dbReference type="ARBA" id="ARBA00023136"/>
    </source>
</evidence>
<feature type="transmembrane region" description="Helical" evidence="9">
    <location>
        <begin position="256"/>
        <end position="277"/>
    </location>
</feature>
<evidence type="ECO:0000256" key="3">
    <source>
        <dbReference type="ARBA" id="ARBA00022692"/>
    </source>
</evidence>
<protein>
    <recommendedName>
        <fullName evidence="12">Alkaline ceramidase 3</fullName>
    </recommendedName>
</protein>
<accession>A0A2R5GPS1</accession>
<dbReference type="InParanoid" id="A0A2R5GPS1"/>
<evidence type="ECO:0000313" key="11">
    <source>
        <dbReference type="Proteomes" id="UP000241890"/>
    </source>
</evidence>
<keyword evidence="3 9" id="KW-0812">Transmembrane</keyword>
<keyword evidence="8" id="KW-0862">Zinc</keyword>